<feature type="region of interest" description="Disordered" evidence="1">
    <location>
        <begin position="282"/>
        <end position="316"/>
    </location>
</feature>
<keyword evidence="3" id="KW-1185">Reference proteome</keyword>
<feature type="region of interest" description="Disordered" evidence="1">
    <location>
        <begin position="21"/>
        <end position="60"/>
    </location>
</feature>
<protein>
    <submittedName>
        <fullName evidence="2">Uncharacterized protein</fullName>
    </submittedName>
</protein>
<accession>A0A9X3SGB8</accession>
<evidence type="ECO:0000256" key="1">
    <source>
        <dbReference type="SAM" id="MobiDB-lite"/>
    </source>
</evidence>
<dbReference type="Proteomes" id="UP001140076">
    <property type="component" value="Unassembled WGS sequence"/>
</dbReference>
<dbReference type="RefSeq" id="WP_270071259.1">
    <property type="nucleotide sequence ID" value="NZ_JAJAQC010000008.1"/>
</dbReference>
<gene>
    <name evidence="2" type="ORF">LG943_06460</name>
</gene>
<proteinExistence type="predicted"/>
<reference evidence="2" key="1">
    <citation type="submission" date="2021-10" db="EMBL/GenBank/DDBJ databases">
        <title>Streptomonospora sp. nov., isolated from mangrove soil.</title>
        <authorList>
            <person name="Chen X."/>
            <person name="Ge X."/>
            <person name="Liu W."/>
        </authorList>
    </citation>
    <scope>NUCLEOTIDE SEQUENCE</scope>
    <source>
        <strain evidence="2">S1-112</strain>
    </source>
</reference>
<evidence type="ECO:0000313" key="3">
    <source>
        <dbReference type="Proteomes" id="UP001140076"/>
    </source>
</evidence>
<comment type="caution">
    <text evidence="2">The sequence shown here is derived from an EMBL/GenBank/DDBJ whole genome shotgun (WGS) entry which is preliminary data.</text>
</comment>
<dbReference type="EMBL" id="JAJAQC010000008">
    <property type="protein sequence ID" value="MDA0563969.1"/>
    <property type="molecule type" value="Genomic_DNA"/>
</dbReference>
<feature type="compositionally biased region" description="Low complexity" evidence="1">
    <location>
        <begin position="282"/>
        <end position="309"/>
    </location>
</feature>
<sequence>MGGDVKRGADLDPTIMADYLERISHASDHPPSLRSGKQRPMKEQPDSAASERKTVRPNLKRGGMAAGAIALAIGAGALWNGGSSPSPKADLVRTSQQAVTAAEGISTSVRSFINALPTAEQDAFWQRRDLGNDPGLNGSRVNDTAHSSLELGYVRAGDLGERAVAINRALTAAERDLKTYTKGAYKATDGNGILPENPQSATLEDYRKFLHNSAERVSTLHSAVNRVAPSVEHNKDAKAALDGMQRWAIHFPGKEEIDAGVVGENRSTNNALAPSLSPKSLAAATTATARKSHAAAPRANAAHRMPRANTSGRAAL</sequence>
<feature type="compositionally biased region" description="Basic and acidic residues" evidence="1">
    <location>
        <begin position="40"/>
        <end position="54"/>
    </location>
</feature>
<name>A0A9X3SGB8_9ACTN</name>
<evidence type="ECO:0000313" key="2">
    <source>
        <dbReference type="EMBL" id="MDA0563969.1"/>
    </source>
</evidence>
<organism evidence="2 3">
    <name type="scientific">Streptomonospora mangrovi</name>
    <dbReference type="NCBI Taxonomy" id="2883123"/>
    <lineage>
        <taxon>Bacteria</taxon>
        <taxon>Bacillati</taxon>
        <taxon>Actinomycetota</taxon>
        <taxon>Actinomycetes</taxon>
        <taxon>Streptosporangiales</taxon>
        <taxon>Nocardiopsidaceae</taxon>
        <taxon>Streptomonospora</taxon>
    </lineage>
</organism>
<dbReference type="AlphaFoldDB" id="A0A9X3SGB8"/>